<dbReference type="Proteomes" id="UP001164250">
    <property type="component" value="Chromosome 7"/>
</dbReference>
<gene>
    <name evidence="1" type="ORF">Patl1_25635</name>
</gene>
<evidence type="ECO:0000313" key="1">
    <source>
        <dbReference type="EMBL" id="KAJ0091838.1"/>
    </source>
</evidence>
<reference evidence="2" key="1">
    <citation type="journal article" date="2023" name="G3 (Bethesda)">
        <title>Genome assembly and association tests identify interacting loci associated with vigor, precocity, and sex in interspecific pistachio rootstocks.</title>
        <authorList>
            <person name="Palmer W."/>
            <person name="Jacygrad E."/>
            <person name="Sagayaradj S."/>
            <person name="Cavanaugh K."/>
            <person name="Han R."/>
            <person name="Bertier L."/>
            <person name="Beede B."/>
            <person name="Kafkas S."/>
            <person name="Golino D."/>
            <person name="Preece J."/>
            <person name="Michelmore R."/>
        </authorList>
    </citation>
    <scope>NUCLEOTIDE SEQUENCE [LARGE SCALE GENOMIC DNA]</scope>
</reference>
<evidence type="ECO:0000313" key="2">
    <source>
        <dbReference type="Proteomes" id="UP001164250"/>
    </source>
</evidence>
<comment type="caution">
    <text evidence="1">The sequence shown here is derived from an EMBL/GenBank/DDBJ whole genome shotgun (WGS) entry which is preliminary data.</text>
</comment>
<sequence>MSVEDTQQKGGHEHEDVQEEEENKENVEDDEVKKAIIAEKRVFSSRMTNGISFLVSALQLAP</sequence>
<dbReference type="EMBL" id="CM047903">
    <property type="protein sequence ID" value="KAJ0091838.1"/>
    <property type="molecule type" value="Genomic_DNA"/>
</dbReference>
<organism evidence="1 2">
    <name type="scientific">Pistacia atlantica</name>
    <dbReference type="NCBI Taxonomy" id="434234"/>
    <lineage>
        <taxon>Eukaryota</taxon>
        <taxon>Viridiplantae</taxon>
        <taxon>Streptophyta</taxon>
        <taxon>Embryophyta</taxon>
        <taxon>Tracheophyta</taxon>
        <taxon>Spermatophyta</taxon>
        <taxon>Magnoliopsida</taxon>
        <taxon>eudicotyledons</taxon>
        <taxon>Gunneridae</taxon>
        <taxon>Pentapetalae</taxon>
        <taxon>rosids</taxon>
        <taxon>malvids</taxon>
        <taxon>Sapindales</taxon>
        <taxon>Anacardiaceae</taxon>
        <taxon>Pistacia</taxon>
    </lineage>
</organism>
<proteinExistence type="predicted"/>
<name>A0ACC1AZ20_9ROSI</name>
<keyword evidence="2" id="KW-1185">Reference proteome</keyword>
<protein>
    <submittedName>
        <fullName evidence="1">Uncharacterized protein</fullName>
    </submittedName>
</protein>
<accession>A0ACC1AZ20</accession>